<sequence>MLGLPSLLLACYALSICCKTSVVTWKTVFYFKTMFQVF</sequence>
<dbReference type="EMBL" id="GBRH01164782">
    <property type="protein sequence ID" value="JAE33114.1"/>
    <property type="molecule type" value="Transcribed_RNA"/>
</dbReference>
<proteinExistence type="predicted"/>
<dbReference type="AlphaFoldDB" id="A0A0A9HBF9"/>
<protein>
    <submittedName>
        <fullName evidence="1">Uncharacterized protein</fullName>
    </submittedName>
</protein>
<evidence type="ECO:0000313" key="1">
    <source>
        <dbReference type="EMBL" id="JAE33114.1"/>
    </source>
</evidence>
<organism evidence="1">
    <name type="scientific">Arundo donax</name>
    <name type="common">Giant reed</name>
    <name type="synonym">Donax arundinaceus</name>
    <dbReference type="NCBI Taxonomy" id="35708"/>
    <lineage>
        <taxon>Eukaryota</taxon>
        <taxon>Viridiplantae</taxon>
        <taxon>Streptophyta</taxon>
        <taxon>Embryophyta</taxon>
        <taxon>Tracheophyta</taxon>
        <taxon>Spermatophyta</taxon>
        <taxon>Magnoliopsida</taxon>
        <taxon>Liliopsida</taxon>
        <taxon>Poales</taxon>
        <taxon>Poaceae</taxon>
        <taxon>PACMAD clade</taxon>
        <taxon>Arundinoideae</taxon>
        <taxon>Arundineae</taxon>
        <taxon>Arundo</taxon>
    </lineage>
</organism>
<reference evidence="1" key="2">
    <citation type="journal article" date="2015" name="Data Brief">
        <title>Shoot transcriptome of the giant reed, Arundo donax.</title>
        <authorList>
            <person name="Barrero R.A."/>
            <person name="Guerrero F.D."/>
            <person name="Moolhuijzen P."/>
            <person name="Goolsby J.A."/>
            <person name="Tidwell J."/>
            <person name="Bellgard S.E."/>
            <person name="Bellgard M.I."/>
        </authorList>
    </citation>
    <scope>NUCLEOTIDE SEQUENCE</scope>
    <source>
        <tissue evidence="1">Shoot tissue taken approximately 20 cm above the soil surface</tissue>
    </source>
</reference>
<reference evidence="1" key="1">
    <citation type="submission" date="2014-09" db="EMBL/GenBank/DDBJ databases">
        <authorList>
            <person name="Magalhaes I.L.F."/>
            <person name="Oliveira U."/>
            <person name="Santos F.R."/>
            <person name="Vidigal T.H.D.A."/>
            <person name="Brescovit A.D."/>
            <person name="Santos A.J."/>
        </authorList>
    </citation>
    <scope>NUCLEOTIDE SEQUENCE</scope>
    <source>
        <tissue evidence="1">Shoot tissue taken approximately 20 cm above the soil surface</tissue>
    </source>
</reference>
<accession>A0A0A9HBF9</accession>
<name>A0A0A9HBF9_ARUDO</name>